<feature type="domain" description="DNA primase/polymerase bifunctional N-terminal" evidence="1">
    <location>
        <begin position="6"/>
        <end position="165"/>
    </location>
</feature>
<accession>V9QGC7</accession>
<protein>
    <submittedName>
        <fullName evidence="2">Bifunctional DNA primase/polymerase</fullName>
    </submittedName>
</protein>
<dbReference type="SMART" id="SM00943">
    <property type="entry name" value="Prim-Pol"/>
    <property type="match status" value="1"/>
</dbReference>
<sequence>MSTEAAADLAARGLAVFPLPPGGRRPTGPWRTQCLTDPARVRELWRDGDNIGVGCRASHVVGLDLDVEGDGQAVLAALAARRGQPWPETLTVNTPSGGRHLYFAAPEGCTIGSFSGRRSPLGPGVDVRGPGLRTGGFLVGPGSVVGGKPYVMGRDVAMAPLPQWIADRLQAQH</sequence>
<dbReference type="RefSeq" id="WP_024067091.1">
    <property type="nucleotide sequence ID" value="NC_023068.1"/>
</dbReference>
<dbReference type="Pfam" id="PF09250">
    <property type="entry name" value="Prim-Pol"/>
    <property type="match status" value="1"/>
</dbReference>
<dbReference type="SUPFAM" id="SSF56747">
    <property type="entry name" value="Prim-pol domain"/>
    <property type="match status" value="1"/>
</dbReference>
<proteinExistence type="predicted"/>
<reference evidence="2" key="1">
    <citation type="submission" date="2013-09" db="EMBL/GenBank/DDBJ databases">
        <title>Complete nucleotide sequence of Streptomyces linear plasmid pFP12.</title>
        <authorList>
            <person name="Chen Z."/>
            <person name="Fang P."/>
            <person name="Qin Z."/>
        </authorList>
    </citation>
    <scope>NUCLEOTIDE SEQUENCE</scope>
    <source>
        <strain evidence="2">F11</strain>
        <plasmid evidence="2">pFP12</plasmid>
    </source>
</reference>
<name>V9QGC7_9ACTN</name>
<evidence type="ECO:0000313" key="2">
    <source>
        <dbReference type="EMBL" id="AHC28170.1"/>
    </source>
</evidence>
<evidence type="ECO:0000259" key="1">
    <source>
        <dbReference type="SMART" id="SM00943"/>
    </source>
</evidence>
<organism evidence="2">
    <name type="scientific">Streptomyces sp. F11</name>
    <dbReference type="NCBI Taxonomy" id="319318"/>
    <lineage>
        <taxon>Bacteria</taxon>
        <taxon>Bacillati</taxon>
        <taxon>Actinomycetota</taxon>
        <taxon>Actinomycetes</taxon>
        <taxon>Kitasatosporales</taxon>
        <taxon>Streptomycetaceae</taxon>
        <taxon>Streptomyces</taxon>
    </lineage>
</organism>
<dbReference type="CDD" id="cd04859">
    <property type="entry name" value="Prim_Pol"/>
    <property type="match status" value="1"/>
</dbReference>
<keyword evidence="2" id="KW-0614">Plasmid</keyword>
<dbReference type="AlphaFoldDB" id="V9QGC7"/>
<dbReference type="EMBL" id="KF652072">
    <property type="protein sequence ID" value="AHC28170.1"/>
    <property type="molecule type" value="Genomic_DNA"/>
</dbReference>
<gene>
    <name evidence="2" type="ORF">pFP12.27</name>
</gene>
<dbReference type="InterPro" id="IPR015330">
    <property type="entry name" value="DNA_primase/pol_bifunc_N"/>
</dbReference>
<geneLocation type="plasmid" evidence="2">
    <name>pFP12</name>
</geneLocation>